<sequence length="435" mass="49897">MFYFLKRTLVELLILIILFNDEVRTSYGSIVRTEYNGPNLPSNGFSELNAKRPSPSGGEIMKSTSLNLNEPSCEELRAMWQFSRRQSRASEITNEIPTYHDPFNMNIWETYYPTTTRSLGGRRVSQSRYRSNGRPVYGRIVHHQPPNTQISGGRYYEVPTNLERSRLNYEDFLNIKPYSSNDNMVLGNQQQQNAKNMRKQQKVRFGNGITGGNSISSSPNIGQHAIFGSTGINSIAPQRGSFQRLKELVWTERARELSQQRKNEEIAARAAILKDITNGQHYKTPLSSSSSLPPTSSRRTSKTGHSNNKNKLLKDDSKGINNKDDSQQYMPYSLSPYWSNENIKRSSQLRYQQLTPNTVLDDNGNYPVENDFRTIKDYFNDGNGLIDNDVKYFEDDNGLDYDVNGFFNNINDDNINDFYFYINQLLGKKPNQKSI</sequence>
<feature type="compositionally biased region" description="Basic and acidic residues" evidence="1">
    <location>
        <begin position="312"/>
        <end position="326"/>
    </location>
</feature>
<feature type="signal peptide" evidence="2">
    <location>
        <begin position="1"/>
        <end position="28"/>
    </location>
</feature>
<feature type="region of interest" description="Disordered" evidence="1">
    <location>
        <begin position="279"/>
        <end position="327"/>
    </location>
</feature>
<keyword evidence="2" id="KW-0732">Signal</keyword>
<evidence type="ECO:0000256" key="2">
    <source>
        <dbReference type="SAM" id="SignalP"/>
    </source>
</evidence>
<organism evidence="3 4">
    <name type="scientific">Chironomus riparius</name>
    <dbReference type="NCBI Taxonomy" id="315576"/>
    <lineage>
        <taxon>Eukaryota</taxon>
        <taxon>Metazoa</taxon>
        <taxon>Ecdysozoa</taxon>
        <taxon>Arthropoda</taxon>
        <taxon>Hexapoda</taxon>
        <taxon>Insecta</taxon>
        <taxon>Pterygota</taxon>
        <taxon>Neoptera</taxon>
        <taxon>Endopterygota</taxon>
        <taxon>Diptera</taxon>
        <taxon>Nematocera</taxon>
        <taxon>Chironomoidea</taxon>
        <taxon>Chironomidae</taxon>
        <taxon>Chironominae</taxon>
        <taxon>Chironomus</taxon>
    </lineage>
</organism>
<feature type="compositionally biased region" description="Low complexity" evidence="1">
    <location>
        <begin position="284"/>
        <end position="298"/>
    </location>
</feature>
<proteinExistence type="predicted"/>
<dbReference type="EMBL" id="OU895879">
    <property type="protein sequence ID" value="CAG9808065.1"/>
    <property type="molecule type" value="Genomic_DNA"/>
</dbReference>
<gene>
    <name evidence="3" type="ORF">CHIRRI_LOCUS10911</name>
</gene>
<evidence type="ECO:0000313" key="4">
    <source>
        <dbReference type="Proteomes" id="UP001153620"/>
    </source>
</evidence>
<name>A0A9N9S2N9_9DIPT</name>
<evidence type="ECO:0000313" key="3">
    <source>
        <dbReference type="EMBL" id="CAG9808065.1"/>
    </source>
</evidence>
<keyword evidence="4" id="KW-1185">Reference proteome</keyword>
<protein>
    <submittedName>
        <fullName evidence="3">Uncharacterized protein</fullName>
    </submittedName>
</protein>
<feature type="chain" id="PRO_5040214882" evidence="2">
    <location>
        <begin position="29"/>
        <end position="435"/>
    </location>
</feature>
<accession>A0A9N9S2N9</accession>
<reference evidence="3" key="1">
    <citation type="submission" date="2022-01" db="EMBL/GenBank/DDBJ databases">
        <authorList>
            <person name="King R."/>
        </authorList>
    </citation>
    <scope>NUCLEOTIDE SEQUENCE</scope>
</reference>
<evidence type="ECO:0000256" key="1">
    <source>
        <dbReference type="SAM" id="MobiDB-lite"/>
    </source>
</evidence>
<reference evidence="3" key="2">
    <citation type="submission" date="2022-10" db="EMBL/GenBank/DDBJ databases">
        <authorList>
            <consortium name="ENA_rothamsted_submissions"/>
            <consortium name="culmorum"/>
            <person name="King R."/>
        </authorList>
    </citation>
    <scope>NUCLEOTIDE SEQUENCE</scope>
</reference>
<dbReference type="AlphaFoldDB" id="A0A9N9S2N9"/>
<dbReference type="Proteomes" id="UP001153620">
    <property type="component" value="Chromosome 3"/>
</dbReference>
<dbReference type="OrthoDB" id="6376425at2759"/>